<dbReference type="Proteomes" id="UP000183507">
    <property type="component" value="Unassembled WGS sequence"/>
</dbReference>
<evidence type="ECO:0000313" key="2">
    <source>
        <dbReference type="Proteomes" id="UP000183507"/>
    </source>
</evidence>
<accession>A0A1G6JP08</accession>
<gene>
    <name evidence="1" type="ORF">SAMN04487767_101471</name>
</gene>
<name>A0A1G6JP08_9BACI</name>
<evidence type="ECO:0000313" key="1">
    <source>
        <dbReference type="EMBL" id="SDC20492.1"/>
    </source>
</evidence>
<dbReference type="EMBL" id="FMZR01000001">
    <property type="protein sequence ID" value="SDC20492.1"/>
    <property type="molecule type" value="Genomic_DNA"/>
</dbReference>
<protein>
    <submittedName>
        <fullName evidence="1">Uncharacterized protein</fullName>
    </submittedName>
</protein>
<dbReference type="RefSeq" id="WP_074650501.1">
    <property type="nucleotide sequence ID" value="NZ_FMZR01000001.1"/>
</dbReference>
<dbReference type="AlphaFoldDB" id="A0A1G6JP08"/>
<sequence length="76" mass="8912">MKNEDITRLVLSLQDIFAKHEITHIDLAHMVSSYCEDFLEEESDIEPETIEKYTNLQIDLNQYVWDVLTALVDTPK</sequence>
<reference evidence="2" key="1">
    <citation type="submission" date="2016-10" db="EMBL/GenBank/DDBJ databases">
        <authorList>
            <person name="Varghese N."/>
        </authorList>
    </citation>
    <scope>NUCLEOTIDE SEQUENCE [LARGE SCALE GENOMIC DNA]</scope>
    <source>
        <strain evidence="2">KPR-7A</strain>
    </source>
</reference>
<proteinExistence type="predicted"/>
<organism evidence="1 2">
    <name type="scientific">Bacillus wiedmannii</name>
    <dbReference type="NCBI Taxonomy" id="1890302"/>
    <lineage>
        <taxon>Bacteria</taxon>
        <taxon>Bacillati</taxon>
        <taxon>Bacillota</taxon>
        <taxon>Bacilli</taxon>
        <taxon>Bacillales</taxon>
        <taxon>Bacillaceae</taxon>
        <taxon>Bacillus</taxon>
        <taxon>Bacillus cereus group</taxon>
    </lineage>
</organism>